<comment type="caution">
    <text evidence="1">The sequence shown here is derived from an EMBL/GenBank/DDBJ whole genome shotgun (WGS) entry which is preliminary data.</text>
</comment>
<evidence type="ECO:0000313" key="1">
    <source>
        <dbReference type="EMBL" id="GMQ31693.1"/>
    </source>
</evidence>
<name>A0ABQ6PUS3_9BACT</name>
<dbReference type="EMBL" id="BTPD01000025">
    <property type="protein sequence ID" value="GMQ31693.1"/>
    <property type="molecule type" value="Genomic_DNA"/>
</dbReference>
<accession>A0ABQ6PUS3</accession>
<gene>
    <name evidence="1" type="ORF">Aconfl_43380</name>
</gene>
<evidence type="ECO:0000313" key="2">
    <source>
        <dbReference type="Proteomes" id="UP001338309"/>
    </source>
</evidence>
<keyword evidence="2" id="KW-1185">Reference proteome</keyword>
<dbReference type="Proteomes" id="UP001338309">
    <property type="component" value="Unassembled WGS sequence"/>
</dbReference>
<proteinExistence type="predicted"/>
<sequence>MTSLAQPNLDSKYIFVIHSNDSSHVGQDLKSNLEKLEEFKKLEFNWNGNNAEPFSDALIEKAKSVLFSLRVQPEVFPTARKSIQFEYEKENGDYLEFEIFENSVSCLEIISGNEKECQIDITEIFSLIDHFYATDRNFRF</sequence>
<protein>
    <submittedName>
        <fullName evidence="1">Uncharacterized protein</fullName>
    </submittedName>
</protein>
<organism evidence="1 2">
    <name type="scientific">Algoriphagus confluentis</name>
    <dbReference type="NCBI Taxonomy" id="1697556"/>
    <lineage>
        <taxon>Bacteria</taxon>
        <taxon>Pseudomonadati</taxon>
        <taxon>Bacteroidota</taxon>
        <taxon>Cytophagia</taxon>
        <taxon>Cytophagales</taxon>
        <taxon>Cyclobacteriaceae</taxon>
        <taxon>Algoriphagus</taxon>
    </lineage>
</organism>
<reference evidence="1 2" key="1">
    <citation type="submission" date="2023-08" db="EMBL/GenBank/DDBJ databases">
        <title>Draft genome sequence of Algoriphagus confluentis.</title>
        <authorList>
            <person name="Takatani N."/>
            <person name="Hosokawa M."/>
            <person name="Sawabe T."/>
        </authorList>
    </citation>
    <scope>NUCLEOTIDE SEQUENCE [LARGE SCALE GENOMIC DNA]</scope>
    <source>
        <strain evidence="1 2">NBRC 111222</strain>
    </source>
</reference>